<dbReference type="InterPro" id="IPR037523">
    <property type="entry name" value="VOC_core"/>
</dbReference>
<evidence type="ECO:0000313" key="2">
    <source>
        <dbReference type="EMBL" id="RYB96665.1"/>
    </source>
</evidence>
<evidence type="ECO:0000259" key="1">
    <source>
        <dbReference type="PROSITE" id="PS51819"/>
    </source>
</evidence>
<dbReference type="Pfam" id="PF00903">
    <property type="entry name" value="Glyoxalase"/>
    <property type="match status" value="1"/>
</dbReference>
<accession>A0A4Q2S849</accession>
<dbReference type="InterPro" id="IPR004360">
    <property type="entry name" value="Glyas_Fos-R_dOase_dom"/>
</dbReference>
<keyword evidence="3" id="KW-1185">Reference proteome</keyword>
<dbReference type="OrthoDB" id="9793039at2"/>
<protein>
    <submittedName>
        <fullName evidence="2">VOC family protein</fullName>
    </submittedName>
</protein>
<dbReference type="PANTHER" id="PTHR33993:SF1">
    <property type="entry name" value="GLYOXALASE FAMILY PROTEIN"/>
    <property type="match status" value="1"/>
</dbReference>
<sequence length="118" mass="12160">MSPVHHTIDYIEINTSDLAASRAFYEQAFGWAFNDYGPTYAGIRAASGDGDVGGLNGTGTPGPGGPLVLLFSDDLDATVTAVESAGGTITAAPYEFPGGRRFEFSDPVGNVLGVWATG</sequence>
<dbReference type="PANTHER" id="PTHR33993">
    <property type="entry name" value="GLYOXALASE-RELATED"/>
    <property type="match status" value="1"/>
</dbReference>
<dbReference type="Gene3D" id="3.10.180.10">
    <property type="entry name" value="2,3-Dihydroxybiphenyl 1,2-Dioxygenase, domain 1"/>
    <property type="match status" value="1"/>
</dbReference>
<dbReference type="RefSeq" id="WP_129473613.1">
    <property type="nucleotide sequence ID" value="NZ_SDWS01000001.1"/>
</dbReference>
<comment type="caution">
    <text evidence="2">The sequence shown here is derived from an EMBL/GenBank/DDBJ whole genome shotgun (WGS) entry which is preliminary data.</text>
</comment>
<organism evidence="2 3">
    <name type="scientific">Nocardioides glacieisoli</name>
    <dbReference type="NCBI Taxonomy" id="1168730"/>
    <lineage>
        <taxon>Bacteria</taxon>
        <taxon>Bacillati</taxon>
        <taxon>Actinomycetota</taxon>
        <taxon>Actinomycetes</taxon>
        <taxon>Propionibacteriales</taxon>
        <taxon>Nocardioidaceae</taxon>
        <taxon>Nocardioides</taxon>
    </lineage>
</organism>
<name>A0A4Q2S849_9ACTN</name>
<dbReference type="SUPFAM" id="SSF54593">
    <property type="entry name" value="Glyoxalase/Bleomycin resistance protein/Dihydroxybiphenyl dioxygenase"/>
    <property type="match status" value="1"/>
</dbReference>
<evidence type="ECO:0000313" key="3">
    <source>
        <dbReference type="Proteomes" id="UP000291838"/>
    </source>
</evidence>
<dbReference type="PROSITE" id="PS51819">
    <property type="entry name" value="VOC"/>
    <property type="match status" value="1"/>
</dbReference>
<gene>
    <name evidence="2" type="ORF">EUA06_03645</name>
</gene>
<feature type="domain" description="VOC" evidence="1">
    <location>
        <begin position="7"/>
        <end position="117"/>
    </location>
</feature>
<dbReference type="InterPro" id="IPR029068">
    <property type="entry name" value="Glyas_Bleomycin-R_OHBP_Dase"/>
</dbReference>
<dbReference type="InterPro" id="IPR052164">
    <property type="entry name" value="Anthracycline_SecMetBiosynth"/>
</dbReference>
<proteinExistence type="predicted"/>
<dbReference type="AlphaFoldDB" id="A0A4Q2S849"/>
<reference evidence="2 3" key="1">
    <citation type="submission" date="2019-01" db="EMBL/GenBank/DDBJ databases">
        <title>Novel species of Nocardioides.</title>
        <authorList>
            <person name="Liu Q."/>
            <person name="Xin Y.-H."/>
        </authorList>
    </citation>
    <scope>NUCLEOTIDE SEQUENCE [LARGE SCALE GENOMIC DNA]</scope>
    <source>
        <strain evidence="2 3">HLT3-15</strain>
    </source>
</reference>
<dbReference type="Proteomes" id="UP000291838">
    <property type="component" value="Unassembled WGS sequence"/>
</dbReference>
<dbReference type="EMBL" id="SDWS01000001">
    <property type="protein sequence ID" value="RYB96665.1"/>
    <property type="molecule type" value="Genomic_DNA"/>
</dbReference>
<dbReference type="CDD" id="cd07247">
    <property type="entry name" value="SgaA_N_like"/>
    <property type="match status" value="1"/>
</dbReference>